<organism evidence="4 5">
    <name type="scientific">Durusdinium trenchii</name>
    <dbReference type="NCBI Taxonomy" id="1381693"/>
    <lineage>
        <taxon>Eukaryota</taxon>
        <taxon>Sar</taxon>
        <taxon>Alveolata</taxon>
        <taxon>Dinophyceae</taxon>
        <taxon>Suessiales</taxon>
        <taxon>Symbiodiniaceae</taxon>
        <taxon>Durusdinium</taxon>
    </lineage>
</organism>
<proteinExistence type="predicted"/>
<dbReference type="InterPro" id="IPR018108">
    <property type="entry name" value="MCP_transmembrane"/>
</dbReference>
<comment type="subcellular location">
    <subcellularLocation>
        <location evidence="1">Membrane</location>
        <topology evidence="1">Multi-pass membrane protein</topology>
    </subcellularLocation>
</comment>
<keyword evidence="3" id="KW-0472">Membrane</keyword>
<dbReference type="Proteomes" id="UP001642464">
    <property type="component" value="Unassembled WGS sequence"/>
</dbReference>
<gene>
    <name evidence="4" type="ORF">SCF082_LOCUS3118</name>
</gene>
<evidence type="ECO:0000256" key="1">
    <source>
        <dbReference type="ARBA" id="ARBA00004141"/>
    </source>
</evidence>
<dbReference type="PANTHER" id="PTHR47567:SF1">
    <property type="entry name" value="NAD-DEPENDENT EPIMERASE_DEHYDRATASE DOMAIN-CONTAINING PROTEIN"/>
    <property type="match status" value="1"/>
</dbReference>
<dbReference type="Gene3D" id="1.50.40.10">
    <property type="entry name" value="Mitochondrial carrier domain"/>
    <property type="match status" value="1"/>
</dbReference>
<keyword evidence="5" id="KW-1185">Reference proteome</keyword>
<protein>
    <submittedName>
        <fullName evidence="4">Uncharacterized protein</fullName>
    </submittedName>
</protein>
<dbReference type="SUPFAM" id="SSF103506">
    <property type="entry name" value="Mitochondrial carrier"/>
    <property type="match status" value="1"/>
</dbReference>
<evidence type="ECO:0000313" key="4">
    <source>
        <dbReference type="EMBL" id="CAK8992484.1"/>
    </source>
</evidence>
<name>A0ABP0HSY5_9DINO</name>
<keyword evidence="2" id="KW-0812">Transmembrane</keyword>
<evidence type="ECO:0000256" key="2">
    <source>
        <dbReference type="ARBA" id="ARBA00022692"/>
    </source>
</evidence>
<comment type="caution">
    <text evidence="4">The sequence shown here is derived from an EMBL/GenBank/DDBJ whole genome shotgun (WGS) entry which is preliminary data.</text>
</comment>
<reference evidence="4 5" key="1">
    <citation type="submission" date="2024-02" db="EMBL/GenBank/DDBJ databases">
        <authorList>
            <person name="Chen Y."/>
            <person name="Shah S."/>
            <person name="Dougan E. K."/>
            <person name="Thang M."/>
            <person name="Chan C."/>
        </authorList>
    </citation>
    <scope>NUCLEOTIDE SEQUENCE [LARGE SCALE GENOMIC DNA]</scope>
</reference>
<dbReference type="EMBL" id="CAXAMM010001559">
    <property type="protein sequence ID" value="CAK8992484.1"/>
    <property type="molecule type" value="Genomic_DNA"/>
</dbReference>
<dbReference type="PANTHER" id="PTHR47567">
    <property type="entry name" value="MITOCHONDRIAL SUBSTRATE/SOLUTE CARRIER"/>
    <property type="match status" value="1"/>
</dbReference>
<dbReference type="InterPro" id="IPR023395">
    <property type="entry name" value="MCP_dom_sf"/>
</dbReference>
<sequence>MGAVRSQLDSEGPSLRFRPGDLLRLRGTGPRWEGQELTAKVVDVRESDDTVKVEYFSGGFKRFTQAELWQLVVRRPTNAHSIEDFHPGQHLVLQGLGRASTDRYVALVVDVRRSDESVKVRYIHGEFKRFCLGELEMLMPEEQEPERWENWSIGQHIYLTGSGKWWSGRNFGATIVDIRHSDATVKVQYTSGGFKRFPMMEFKQLVTDQIAIPEMWEDWSSSSTPELTELDRLHDEIVQAIRTQDEAKAAELEAKYHSMLSQGERIQDLQVALGKAVKEANYLKAHWIQQELQQMGAADASVPAPLPEVGLAFGLWSVFRSSTSQALCGGVAGASAMALQITSLMWLRTIMNYQYRYGMTMREAMRDLYVQGGLPRFYRGIGPALVQGPLMRFVDSSANAGVLAFFQSAHAENWPVWIQTIFASASAASLRIALMPLDAVKTVLQVDGHHGLAQLFARCRAGGSSVLFRGAMASSAATFVSHYPWFTVFNCLNRQLPQYEKRSQQLLRNAGIGFCASVCSDTVSNSLRVLKTHRQTHDQGSYLGIAQAVIRTDGVTGLLSRGLTTRIIANGLSGMVFSVLYRLFEEPLVKR</sequence>
<evidence type="ECO:0000256" key="3">
    <source>
        <dbReference type="ARBA" id="ARBA00023136"/>
    </source>
</evidence>
<dbReference type="Pfam" id="PF00153">
    <property type="entry name" value="Mito_carr"/>
    <property type="match status" value="2"/>
</dbReference>
<accession>A0ABP0HSY5</accession>
<evidence type="ECO:0000313" key="5">
    <source>
        <dbReference type="Proteomes" id="UP001642464"/>
    </source>
</evidence>